<dbReference type="EMBL" id="VSSQ01035161">
    <property type="protein sequence ID" value="MPM87316.1"/>
    <property type="molecule type" value="Genomic_DNA"/>
</dbReference>
<evidence type="ECO:0000313" key="2">
    <source>
        <dbReference type="EMBL" id="MPM87316.1"/>
    </source>
</evidence>
<evidence type="ECO:0000259" key="1">
    <source>
        <dbReference type="Pfam" id="PF20275"/>
    </source>
</evidence>
<gene>
    <name evidence="2" type="ORF">SDC9_134412</name>
</gene>
<feature type="domain" description="ABC-three component systems C-terminal" evidence="1">
    <location>
        <begin position="24"/>
        <end position="166"/>
    </location>
</feature>
<proteinExistence type="predicted"/>
<dbReference type="Pfam" id="PF20275">
    <property type="entry name" value="CTD10"/>
    <property type="match status" value="1"/>
</dbReference>
<comment type="caution">
    <text evidence="2">The sequence shown here is derived from an EMBL/GenBank/DDBJ whole genome shotgun (WGS) entry which is preliminary data.</text>
</comment>
<reference evidence="2" key="1">
    <citation type="submission" date="2019-08" db="EMBL/GenBank/DDBJ databases">
        <authorList>
            <person name="Kucharzyk K."/>
            <person name="Murdoch R.W."/>
            <person name="Higgins S."/>
            <person name="Loffler F."/>
        </authorList>
    </citation>
    <scope>NUCLEOTIDE SEQUENCE</scope>
</reference>
<dbReference type="InterPro" id="IPR046919">
    <property type="entry name" value="ABC-3C_CTD10"/>
</dbReference>
<protein>
    <recommendedName>
        <fullName evidence="1">ABC-three component systems C-terminal domain-containing protein</fullName>
    </recommendedName>
</protein>
<accession>A0A645DD64</accession>
<dbReference type="AlphaFoldDB" id="A0A645DD64"/>
<name>A0A645DD64_9ZZZZ</name>
<organism evidence="2">
    <name type="scientific">bioreactor metagenome</name>
    <dbReference type="NCBI Taxonomy" id="1076179"/>
    <lineage>
        <taxon>unclassified sequences</taxon>
        <taxon>metagenomes</taxon>
        <taxon>ecological metagenomes</taxon>
    </lineage>
</organism>
<sequence length="169" mass="19704">MKQAHEGEQMNIRLIERPSMLSNAINAIASLDFSNSRWDSSNAPYAPEDKIKYNELKTSVPIIHEYKAYHGKINQLYDELDANGSIKKSRLLQNIREIYLKVKGQYVQGRIEQELEIIRNNADTIYEDVFSEICSRSENTQYWQEDLLFAAQLIMVDAFIRCKILEEPK</sequence>